<dbReference type="SUPFAM" id="SSF160631">
    <property type="entry name" value="SMI1/KNR4-like"/>
    <property type="match status" value="1"/>
</dbReference>
<dbReference type="Proteomes" id="UP000245551">
    <property type="component" value="Unassembled WGS sequence"/>
</dbReference>
<reference evidence="2" key="2">
    <citation type="submission" date="2018-07" db="EMBL/GenBank/DDBJ databases">
        <authorList>
            <consortium name="NARMS: The National Antimicrobial Resistance Monitoring System"/>
        </authorList>
    </citation>
    <scope>NUCLEOTIDE SEQUENCE</scope>
    <source>
        <strain evidence="2">CVM N42501</strain>
    </source>
</reference>
<evidence type="ECO:0000313" key="5">
    <source>
        <dbReference type="Proteomes" id="UP000245068"/>
    </source>
</evidence>
<dbReference type="InterPro" id="IPR037883">
    <property type="entry name" value="Knr4/Smi1-like_sf"/>
</dbReference>
<evidence type="ECO:0000313" key="6">
    <source>
        <dbReference type="Proteomes" id="UP000245551"/>
    </source>
</evidence>
<evidence type="ECO:0000313" key="4">
    <source>
        <dbReference type="EMBL" id="PVM67406.1"/>
    </source>
</evidence>
<dbReference type="Proteomes" id="UP000245068">
    <property type="component" value="Unassembled WGS sequence"/>
</dbReference>
<reference evidence="5 6" key="1">
    <citation type="submission" date="2018-04" db="EMBL/GenBank/DDBJ databases">
        <title>Serotype diversity and antimicrobial resistance among Salmonella enterica isolated from patients at an equine referral hospital.</title>
        <authorList>
            <person name="Leon I.M."/>
            <person name="Lawhon S.D."/>
            <person name="Norman K.N."/>
            <person name="Threadgill D.S."/>
            <person name="Ohta N."/>
            <person name="Vinasco J."/>
            <person name="Scott H.M."/>
        </authorList>
    </citation>
    <scope>NUCLEOTIDE SEQUENCE [LARGE SCALE GENOMIC DNA]</scope>
    <source>
        <strain evidence="4 5">159</strain>
        <strain evidence="3 6">230</strain>
    </source>
</reference>
<organism evidence="3 6">
    <name type="scientific">Salmonella enterica subsp. enterica serovar Gaminara</name>
    <dbReference type="NCBI Taxonomy" id="913070"/>
    <lineage>
        <taxon>Bacteria</taxon>
        <taxon>Pseudomonadati</taxon>
        <taxon>Pseudomonadota</taxon>
        <taxon>Gammaproteobacteria</taxon>
        <taxon>Enterobacterales</taxon>
        <taxon>Enterobacteriaceae</taxon>
        <taxon>Salmonella</taxon>
    </lineage>
</organism>
<feature type="domain" description="Knr4/Smi1-like" evidence="1">
    <location>
        <begin position="26"/>
        <end position="138"/>
    </location>
</feature>
<dbReference type="EMBL" id="AAKNPZ010000001">
    <property type="protein sequence ID" value="ECT7279919.1"/>
    <property type="molecule type" value="Genomic_DNA"/>
</dbReference>
<proteinExistence type="predicted"/>
<evidence type="ECO:0000313" key="3">
    <source>
        <dbReference type="EMBL" id="PVJ49535.1"/>
    </source>
</evidence>
<evidence type="ECO:0000259" key="1">
    <source>
        <dbReference type="SMART" id="SM00860"/>
    </source>
</evidence>
<dbReference type="AlphaFoldDB" id="A0A2T8XFS1"/>
<gene>
    <name evidence="2" type="ORF">A9W71_03155</name>
    <name evidence="4" type="ORF">C4784_06475</name>
    <name evidence="3" type="ORF">C4855_06075</name>
</gene>
<accession>A0A2T8XFS1</accession>
<dbReference type="Gene3D" id="3.40.1580.10">
    <property type="entry name" value="SMI1/KNR4-like"/>
    <property type="match status" value="1"/>
</dbReference>
<protein>
    <submittedName>
        <fullName evidence="3">SMI1/KNR4 family protein</fullName>
    </submittedName>
</protein>
<evidence type="ECO:0000313" key="2">
    <source>
        <dbReference type="EMBL" id="ECT7279919.1"/>
    </source>
</evidence>
<dbReference type="RefSeq" id="WP_058112010.1">
    <property type="nucleotide sequence ID" value="NZ_JAMBWJ010000007.1"/>
</dbReference>
<name>A0A2T8XFS1_SALET</name>
<dbReference type="EMBL" id="QDOO01000005">
    <property type="protein sequence ID" value="PVM67406.1"/>
    <property type="molecule type" value="Genomic_DNA"/>
</dbReference>
<comment type="caution">
    <text evidence="3">The sequence shown here is derived from an EMBL/GenBank/DDBJ whole genome shotgun (WGS) entry which is preliminary data.</text>
</comment>
<dbReference type="InterPro" id="IPR018958">
    <property type="entry name" value="Knr4/Smi1-like_dom"/>
</dbReference>
<dbReference type="SMART" id="SM00860">
    <property type="entry name" value="SMI1_KNR4"/>
    <property type="match status" value="1"/>
</dbReference>
<sequence length="147" mass="17128">MEQRAFLIEIKKLIASITSKNMTVKGCSTEDILYLEENYGELPKSYKLFLSLLGVESGDFKEGTDLLFKDINDINKYTVELMQENNISIPVGMYSFLLHQGYSALFFIERDDDPSVYCYTEGKEIKKTKYVFSEYVLAEIELYNRYQ</sequence>
<dbReference type="EMBL" id="QDLV01000004">
    <property type="protein sequence ID" value="PVJ49535.1"/>
    <property type="molecule type" value="Genomic_DNA"/>
</dbReference>